<dbReference type="PANTHER" id="PTHR47691:SF3">
    <property type="entry name" value="HTH-TYPE TRANSCRIPTIONAL REGULATOR RV0890C-RELATED"/>
    <property type="match status" value="1"/>
</dbReference>
<feature type="domain" description="Bacterial transcriptional activator" evidence="1">
    <location>
        <begin position="6"/>
        <end position="150"/>
    </location>
</feature>
<evidence type="ECO:0000313" key="3">
    <source>
        <dbReference type="Proteomes" id="UP000503540"/>
    </source>
</evidence>
<dbReference type="SUPFAM" id="SSF52540">
    <property type="entry name" value="P-loop containing nucleoside triphosphate hydrolases"/>
    <property type="match status" value="1"/>
</dbReference>
<keyword evidence="3" id="KW-1185">Reference proteome</keyword>
<dbReference type="RefSeq" id="WP_275107062.1">
    <property type="nucleotide sequence ID" value="NZ_CP046172.1"/>
</dbReference>
<dbReference type="InterPro" id="IPR011990">
    <property type="entry name" value="TPR-like_helical_dom_sf"/>
</dbReference>
<dbReference type="CDD" id="cd15831">
    <property type="entry name" value="BTAD"/>
    <property type="match status" value="1"/>
</dbReference>
<dbReference type="SUPFAM" id="SSF48452">
    <property type="entry name" value="TPR-like"/>
    <property type="match status" value="2"/>
</dbReference>
<evidence type="ECO:0000259" key="1">
    <source>
        <dbReference type="SMART" id="SM01043"/>
    </source>
</evidence>
<accession>A0A6G9YFQ6</accession>
<dbReference type="Gene3D" id="1.25.40.10">
    <property type="entry name" value="Tetratricopeptide repeat domain"/>
    <property type="match status" value="2"/>
</dbReference>
<proteinExistence type="predicted"/>
<reference evidence="2 3" key="1">
    <citation type="journal article" date="2019" name="ACS Chem. Biol.">
        <title>Identification and Mobilization of a Cryptic Antibiotic Biosynthesis Gene Locus from a Human-Pathogenic Nocardia Isolate.</title>
        <authorList>
            <person name="Herisse M."/>
            <person name="Ishida K."/>
            <person name="Porter J.L."/>
            <person name="Howden B."/>
            <person name="Hertweck C."/>
            <person name="Stinear T.P."/>
            <person name="Pidot S.J."/>
        </authorList>
    </citation>
    <scope>NUCLEOTIDE SEQUENCE [LARGE SCALE GENOMIC DNA]</scope>
    <source>
        <strain evidence="2 3">AUSMDU00012717</strain>
    </source>
</reference>
<dbReference type="KEGG" id="nah:F5544_20755"/>
<dbReference type="Pfam" id="PF25872">
    <property type="entry name" value="HTH_77"/>
    <property type="match status" value="1"/>
</dbReference>
<dbReference type="PANTHER" id="PTHR47691">
    <property type="entry name" value="REGULATOR-RELATED"/>
    <property type="match status" value="1"/>
</dbReference>
<name>A0A6G9YFQ6_9NOCA</name>
<sequence length="959" mass="102725">MGGLRGRCRALRGTGRAGRSELAAGQAGSAATLGAALGLWRGPALADVLEAPFAGPAAARLAELRIGAAEDRFDAELRLGRQAEVLSELTAMVAEYPMRERLAGLRIRALAAAGRQPDALAAFEEIRARLGDELGIDPSAELQGIQLALLRGELAPPPPRTAPRLPAQLTSFVGRDRELALVTGLLASSRFVTIVGPGGAGKTRLSIEAAGRYPAERVWFVPLAEAGAPDQLFDAVVGALESLSGATGPDRTPIDRLVEMLDTGAALLVLDNCEHLIETAAALADRLLMRLPELKILATSREPLAVTGEALCHLDSLALPPPTAEPEQAADYPAIRLFLDRATAVRPGFRLDEHTLGPVREICAHLDGLPLALELAAAKLRSMTADQIARRLDDRFRLLTSGSRTALPRQRTLLALVEWSWDLLDDPERILAGRMSIFSGGANIEALQAVCADAELVADDIPYVLDGLVEKSIVQVAAEPPRYRMLETVRAYAATRIGSETAPLTTRFIDHLLTVAEEHEPLLRTRDQLDAMAVFDTEHENMVAALRYAEDAPTTARFARSLFWYWGIRGMSAQFASAIADVLRLGDALPAATRAAFQVIRLMAGGPVIEPAVADPDSQRAQARSLLEEAVHAGAADFHPTVPLWIAVQAFRTGNPDLAERQLAEALTSPDPWVRGSAHLAQDLALTEGGQQPAGAEARRAALREFEIVGDRWGSGFALLALGNDHALRGEHPTAIAAFERAAAYATELGTEDDVLQSHTRLVRERLRAGDFAGAARDIDTTRRLAAERGYTRVAAAILLDLAESHRRRGDSAHAGQTLDRVLKNVRHLPFPEQIARDQVAAARMSLHLTEHDAAAARTLLPAAVRGAFARGADAIARIAELLAGLLALENDPTGAANALGLSQIIRGAFDEGEPELRTLRSQLTENLGATGFAEAFRRGLDLPRPDALHQLAELSVPD</sequence>
<dbReference type="AlphaFoldDB" id="A0A6G9YFQ6"/>
<organism evidence="2 3">
    <name type="scientific">Nocardia arthritidis</name>
    <dbReference type="NCBI Taxonomy" id="228602"/>
    <lineage>
        <taxon>Bacteria</taxon>
        <taxon>Bacillati</taxon>
        <taxon>Actinomycetota</taxon>
        <taxon>Actinomycetes</taxon>
        <taxon>Mycobacteriales</taxon>
        <taxon>Nocardiaceae</taxon>
        <taxon>Nocardia</taxon>
    </lineage>
</organism>
<dbReference type="EMBL" id="CP046172">
    <property type="protein sequence ID" value="QIS12014.1"/>
    <property type="molecule type" value="Genomic_DNA"/>
</dbReference>
<gene>
    <name evidence="2" type="ORF">F5544_20755</name>
</gene>
<dbReference type="InterPro" id="IPR058852">
    <property type="entry name" value="HTH_77"/>
</dbReference>
<dbReference type="InterPro" id="IPR005158">
    <property type="entry name" value="BTAD"/>
</dbReference>
<dbReference type="Pfam" id="PF03704">
    <property type="entry name" value="BTAD"/>
    <property type="match status" value="1"/>
</dbReference>
<dbReference type="Pfam" id="PF13401">
    <property type="entry name" value="AAA_22"/>
    <property type="match status" value="1"/>
</dbReference>
<dbReference type="GO" id="GO:0016887">
    <property type="term" value="F:ATP hydrolysis activity"/>
    <property type="evidence" value="ECO:0007669"/>
    <property type="project" value="InterPro"/>
</dbReference>
<dbReference type="InterPro" id="IPR049945">
    <property type="entry name" value="AAA_22"/>
</dbReference>
<protein>
    <submittedName>
        <fullName evidence="2">AfsR/SARP family transcriptional regulator</fullName>
    </submittedName>
</protein>
<dbReference type="Proteomes" id="UP000503540">
    <property type="component" value="Chromosome"/>
</dbReference>
<dbReference type="PRINTS" id="PR00364">
    <property type="entry name" value="DISEASERSIST"/>
</dbReference>
<dbReference type="SMART" id="SM01043">
    <property type="entry name" value="BTAD"/>
    <property type="match status" value="1"/>
</dbReference>
<evidence type="ECO:0000313" key="2">
    <source>
        <dbReference type="EMBL" id="QIS12014.1"/>
    </source>
</evidence>
<dbReference type="InterPro" id="IPR027417">
    <property type="entry name" value="P-loop_NTPase"/>
</dbReference>